<evidence type="ECO:0000313" key="18">
    <source>
        <dbReference type="EMBL" id="KAK7789352.1"/>
    </source>
</evidence>
<feature type="region of interest" description="Disordered" evidence="13">
    <location>
        <begin position="462"/>
        <end position="486"/>
    </location>
</feature>
<dbReference type="Proteomes" id="UP001378592">
    <property type="component" value="Unassembled WGS sequence"/>
</dbReference>
<evidence type="ECO:0000256" key="5">
    <source>
        <dbReference type="ARBA" id="ARBA00022833"/>
    </source>
</evidence>
<dbReference type="PANTHER" id="PTHR45915">
    <property type="entry name" value="TRANSCRIPTION INTERMEDIARY FACTOR"/>
    <property type="match status" value="1"/>
</dbReference>
<accession>A0AAN9YZ54</accession>
<dbReference type="SUPFAM" id="SSF47370">
    <property type="entry name" value="Bromodomain"/>
    <property type="match status" value="1"/>
</dbReference>
<evidence type="ECO:0000256" key="11">
    <source>
        <dbReference type="PROSITE-ProRule" id="PRU00035"/>
    </source>
</evidence>
<feature type="compositionally biased region" description="Gly residues" evidence="13">
    <location>
        <begin position="1686"/>
        <end position="1698"/>
    </location>
</feature>
<evidence type="ECO:0000256" key="1">
    <source>
        <dbReference type="ARBA" id="ARBA00004123"/>
    </source>
</evidence>
<feature type="region of interest" description="Disordered" evidence="13">
    <location>
        <begin position="780"/>
        <end position="817"/>
    </location>
</feature>
<dbReference type="InterPro" id="IPR036427">
    <property type="entry name" value="Bromodomain-like_sf"/>
</dbReference>
<evidence type="ECO:0008006" key="20">
    <source>
        <dbReference type="Google" id="ProtNLM"/>
    </source>
</evidence>
<dbReference type="CDD" id="cd05503">
    <property type="entry name" value="Bromo_BAZ2A_B_like"/>
    <property type="match status" value="1"/>
</dbReference>
<reference evidence="18 19" key="1">
    <citation type="submission" date="2024-03" db="EMBL/GenBank/DDBJ databases">
        <title>The genome assembly and annotation of the cricket Gryllus longicercus Weissman &amp; Gray.</title>
        <authorList>
            <person name="Szrajer S."/>
            <person name="Gray D."/>
            <person name="Ylla G."/>
        </authorList>
    </citation>
    <scope>NUCLEOTIDE SEQUENCE [LARGE SCALE GENOMIC DNA]</scope>
    <source>
        <strain evidence="18">DAG 2021-001</strain>
        <tissue evidence="18">Whole body minus gut</tissue>
    </source>
</reference>
<feature type="region of interest" description="Disordered" evidence="13">
    <location>
        <begin position="1525"/>
        <end position="1549"/>
    </location>
</feature>
<comment type="similarity">
    <text evidence="2">Belongs to the WAL family.</text>
</comment>
<feature type="domain" description="MBD" evidence="17">
    <location>
        <begin position="333"/>
        <end position="406"/>
    </location>
</feature>
<dbReference type="InterPro" id="IPR037374">
    <property type="entry name" value="BAZ2A/B_Bromo"/>
</dbReference>
<dbReference type="Pfam" id="PF15612">
    <property type="entry name" value="WHIM1"/>
    <property type="match status" value="1"/>
</dbReference>
<dbReference type="Gene3D" id="3.30.40.10">
    <property type="entry name" value="Zinc/RING finger domain, C3HC4 (zinc finger)"/>
    <property type="match status" value="2"/>
</dbReference>
<comment type="caution">
    <text evidence="18">The sequence shown here is derived from an EMBL/GenBank/DDBJ whole genome shotgun (WGS) entry which is preliminary data.</text>
</comment>
<evidence type="ECO:0000259" key="14">
    <source>
        <dbReference type="PROSITE" id="PS50014"/>
    </source>
</evidence>
<dbReference type="GO" id="GO:0000785">
    <property type="term" value="C:chromatin"/>
    <property type="evidence" value="ECO:0007669"/>
    <property type="project" value="UniProtKB-ARBA"/>
</dbReference>
<keyword evidence="7" id="KW-0175">Coiled coil</keyword>
<keyword evidence="8 11" id="KW-0103">Bromodomain</keyword>
<dbReference type="SMART" id="SM00249">
    <property type="entry name" value="PHD"/>
    <property type="match status" value="2"/>
</dbReference>
<feature type="compositionally biased region" description="Basic and acidic residues" evidence="13">
    <location>
        <begin position="138"/>
        <end position="149"/>
    </location>
</feature>
<dbReference type="InterPro" id="IPR001739">
    <property type="entry name" value="Methyl_CpG_DNA-bd"/>
</dbReference>
<keyword evidence="9" id="KW-0804">Transcription</keyword>
<dbReference type="PROSITE" id="PS50827">
    <property type="entry name" value="DDT"/>
    <property type="match status" value="1"/>
</dbReference>
<feature type="compositionally biased region" description="Acidic residues" evidence="13">
    <location>
        <begin position="304"/>
        <end position="313"/>
    </location>
</feature>
<evidence type="ECO:0000256" key="12">
    <source>
        <dbReference type="PROSITE-ProRule" id="PRU00146"/>
    </source>
</evidence>
<dbReference type="Gene3D" id="1.20.920.10">
    <property type="entry name" value="Bromodomain-like"/>
    <property type="match status" value="1"/>
</dbReference>
<feature type="region of interest" description="Disordered" evidence="13">
    <location>
        <begin position="1063"/>
        <end position="1239"/>
    </location>
</feature>
<dbReference type="InterPro" id="IPR001487">
    <property type="entry name" value="Bromodomain"/>
</dbReference>
<dbReference type="PROSITE" id="PS50016">
    <property type="entry name" value="ZF_PHD_2"/>
    <property type="match status" value="2"/>
</dbReference>
<feature type="region of interest" description="Disordered" evidence="13">
    <location>
        <begin position="1"/>
        <end position="94"/>
    </location>
</feature>
<feature type="region of interest" description="Disordered" evidence="13">
    <location>
        <begin position="926"/>
        <end position="1004"/>
    </location>
</feature>
<dbReference type="PANTHER" id="PTHR45915:SF2">
    <property type="entry name" value="TOUTATIS, ISOFORM E"/>
    <property type="match status" value="1"/>
</dbReference>
<evidence type="ECO:0000256" key="2">
    <source>
        <dbReference type="ARBA" id="ARBA00007444"/>
    </source>
</evidence>
<dbReference type="Pfam" id="PF00439">
    <property type="entry name" value="Bromodomain"/>
    <property type="match status" value="1"/>
</dbReference>
<sequence length="2111" mass="228820">MGGSRGLSTSTPTPGTSPASALASLGSLSAGIGAATTPGITDPRRKPGSKPRRVIQSPSPVTVLGNSAPTATIGASVSPSPTGSPSAPLGSLATSIPAAPSASLAQLFAAADAPRPASRSGTLPAVTTPTPADTDSESPPKDSSHRDSGSRSSSAEGRPRNLGRGVSKPKKNTVASLLAQSRALGIKPTLDATSDRDREPAEATEATASVTSSEEGERASTPARVSTPTPTSMIGGSIPAPLTPTLNTTEDKEAKKRPLDGTKTEDTSGQSSRQRTGDGVSEDSSAGPDVSSDSCSASEAFPSDSEEDGEDGIEGGKQDGEEGGPATKRRRLEQDEKELRIPLEQGWRRETVISGVSRTGVVRGEVTYFSPDGRRFKQYHEILRFLWKQNVTDLTRDNFSFSSKVLLGDFLQPASSPTEEPLRLSEEQVLRRLEEIRAALGSGSRQRHSSAAKIEQARLAQEHRLAQQAEREKAAQAAKEAKRLAKEEAARQKEQVRLLKEQERCERQEAVRREREQRNLQMMEARRRRQEQLERQRQEDQLRKQQERELKRQQAVLIKEQLYMQELNKQREMLYTVELERERRRQHMMLVKALEARKRMEERERRRQEARAEKEASRERRAQQRRLELELVREMRKPAEDMELTDHKPLPTLNRIPGLKLSGQAFADTLMVFEFLHNFGETLGFDMESLPSLNSLQMALLNDEEAEEELLSVMTHLLVCAIEDPGIPNPARHTTLLGQSLKQADITHANISEILRIYLYANATGEVKALTGLHFERDREKKSDHHNSFSSDTNNASGKDGACTTGGTGSCSGSSSSGSGKNAAFFEQLHDNATWRMSEWLQEKPFLSLNPTQKAAILAFLCNELLQNKAVLRQVDGSLETVAQLRKDRWLLDTKLRKLKMIQARKLRQAALQCTPNKNLSDGACGGVASSASTPASHHGAAEESASESGDKASDKAGDKVTPGKDTAAEPDADEDNEDEADEAESGNESEGTQPEEEEDKNLSVEELHRKLERLSRQSEAALQSLANSAQQLRATCFGQDRFWRRYWALPCAGGVFVEAMESAEPEEHRLAEQADLEPPKPKEEKKEDNKTKDDKEEMEELTSDGENDHRKTPSRDSLPPILKEENGDTKLEEDDDDDDDDDDEEDDARPLKQEKMDVEEEEEKPKRLEQIDMNGETEDSPKDCKDNESDQKTKVKSQLLENGDIERTPAIEEMNGVDSDDAKAKDEEKSDIDEPSSKKIKLEKLQDTSSDLSVMKVEIKSDLFEAELSGCKTEDKSCDDPVSLLANRPVQFERLGECMEKANTAAANGASGDTSNPVIVPNGDKFNALNHLYTLGVFNNGKDLNGGAASSSASCFLLGAGAGGGERNWFSILPRDACDGSSLSNGSVTPSASPFSAGASGAELRIPVFPPPSRLSSPSPSQCDSPAPLILTAEEMVQLEQLKRSGGLPEPGERQPVPLELRRGWWRITDRDQLQTILESLHSRGVRERELKRIVGRFLDHALESCGKAEKIFISNQTVLPGCGGEGRGEREHRGSLSGMASTSSAGPGAVDLAITEADSKVSALPGGAPLQDKPSDWSPHVALRVDLQLLEQVEALEDKVANASMQVKGWKVPQRATTEEGVSFRPACVPLDGPNDTRKDPVALAKERLLSLEAAIERRYLRPPLGISTGDVTLPGLNASTSGSGSGDGNSGGNSGCGSSASGSSAGATSAGGSGSSMPCIGNLGPEADLPKGLVVWRDAVTRARTSAQLAMALYSLEASVAWDKSIMKANCQFCHSGDNEDKLLLCDGCDKGYHTYCFRPKMEQIPDGDWYCFECMNKATGERNCIVCGKRAGRNLVVCEACPRAYHTDCLQPALAKVPRGKWFCSGCATRAPRRRGGGGSGSGRKPRGSATPSTSHANTEKASERAEKHRDSESSDHAAPTSPPNTSSGDDHTQGAPGTPGASPSPHTSGSASGRKDRGKDSGSSSSTPTGSSSSGGQSTGSSSGMSKKLARDLNPCKALLEDLEAHDEAWPFLLPVNTKQFPTYRKIIRSPMDLSTIKRKLQDAVYKSREEFCADVRLIFNNCETFNEDDSPVGKAGHSMRSFFETRWSEINGTHAKPSTSSSSSA</sequence>
<organism evidence="18 19">
    <name type="scientific">Gryllus longicercus</name>
    <dbReference type="NCBI Taxonomy" id="2509291"/>
    <lineage>
        <taxon>Eukaryota</taxon>
        <taxon>Metazoa</taxon>
        <taxon>Ecdysozoa</taxon>
        <taxon>Arthropoda</taxon>
        <taxon>Hexapoda</taxon>
        <taxon>Insecta</taxon>
        <taxon>Pterygota</taxon>
        <taxon>Neoptera</taxon>
        <taxon>Polyneoptera</taxon>
        <taxon>Orthoptera</taxon>
        <taxon>Ensifera</taxon>
        <taxon>Gryllidea</taxon>
        <taxon>Grylloidea</taxon>
        <taxon>Gryllidae</taxon>
        <taxon>Gryllinae</taxon>
        <taxon>Gryllus</taxon>
    </lineage>
</organism>
<keyword evidence="10" id="KW-0539">Nucleus</keyword>
<feature type="domain" description="PHD-type" evidence="15">
    <location>
        <begin position="1771"/>
        <end position="1821"/>
    </location>
</feature>
<dbReference type="SMART" id="SM00297">
    <property type="entry name" value="BROMO"/>
    <property type="match status" value="1"/>
</dbReference>
<feature type="region of interest" description="Disordered" evidence="13">
    <location>
        <begin position="1680"/>
        <end position="1712"/>
    </location>
</feature>
<evidence type="ECO:0000259" key="15">
    <source>
        <dbReference type="PROSITE" id="PS50016"/>
    </source>
</evidence>
<keyword evidence="5" id="KW-0862">Zinc</keyword>
<gene>
    <name evidence="18" type="ORF">R5R35_011648</name>
</gene>
<feature type="compositionally biased region" description="Acidic residues" evidence="13">
    <location>
        <begin position="1097"/>
        <end position="1106"/>
    </location>
</feature>
<dbReference type="GO" id="GO:0005634">
    <property type="term" value="C:nucleus"/>
    <property type="evidence" value="ECO:0007669"/>
    <property type="project" value="UniProtKB-SubCell"/>
</dbReference>
<name>A0AAN9YZ54_9ORTH</name>
<feature type="compositionally biased region" description="Polar residues" evidence="13">
    <location>
        <begin position="788"/>
        <end position="797"/>
    </location>
</feature>
<feature type="compositionally biased region" description="Low complexity" evidence="13">
    <location>
        <begin position="110"/>
        <end position="133"/>
    </location>
</feature>
<evidence type="ECO:0000256" key="3">
    <source>
        <dbReference type="ARBA" id="ARBA00022723"/>
    </source>
</evidence>
<dbReference type="InterPro" id="IPR019786">
    <property type="entry name" value="Zinc_finger_PHD-type_CS"/>
</dbReference>
<evidence type="ECO:0000256" key="10">
    <source>
        <dbReference type="ARBA" id="ARBA00023242"/>
    </source>
</evidence>
<evidence type="ECO:0000256" key="4">
    <source>
        <dbReference type="ARBA" id="ARBA00022771"/>
    </source>
</evidence>
<protein>
    <recommendedName>
        <fullName evidence="20">Bromodomain adjacent to zinc finger domain protein 2B</fullName>
    </recommendedName>
</protein>
<dbReference type="InterPro" id="IPR018359">
    <property type="entry name" value="Bromodomain_CS"/>
</dbReference>
<evidence type="ECO:0000256" key="8">
    <source>
        <dbReference type="ARBA" id="ARBA00023117"/>
    </source>
</evidence>
<dbReference type="PROSITE" id="PS01359">
    <property type="entry name" value="ZF_PHD_1"/>
    <property type="match status" value="1"/>
</dbReference>
<evidence type="ECO:0000256" key="13">
    <source>
        <dbReference type="SAM" id="MobiDB-lite"/>
    </source>
</evidence>
<feature type="region of interest" description="Disordered" evidence="13">
    <location>
        <begin position="1876"/>
        <end position="1994"/>
    </location>
</feature>
<evidence type="ECO:0000313" key="19">
    <source>
        <dbReference type="Proteomes" id="UP001378592"/>
    </source>
</evidence>
<keyword evidence="4 12" id="KW-0863">Zinc-finger</keyword>
<dbReference type="Pfam" id="PF00628">
    <property type="entry name" value="PHD"/>
    <property type="match status" value="2"/>
</dbReference>
<feature type="compositionally biased region" description="Acidic residues" evidence="13">
    <location>
        <begin position="969"/>
        <end position="1000"/>
    </location>
</feature>
<dbReference type="SMART" id="SM00571">
    <property type="entry name" value="DDT"/>
    <property type="match status" value="1"/>
</dbReference>
<feature type="compositionally biased region" description="Basic and acidic residues" evidence="13">
    <location>
        <begin position="1066"/>
        <end position="1096"/>
    </location>
</feature>
<keyword evidence="3" id="KW-0479">Metal-binding</keyword>
<feature type="compositionally biased region" description="Low complexity" evidence="13">
    <location>
        <begin position="1966"/>
        <end position="1991"/>
    </location>
</feature>
<evidence type="ECO:0000256" key="7">
    <source>
        <dbReference type="ARBA" id="ARBA00023054"/>
    </source>
</evidence>
<feature type="domain" description="DDT" evidence="16">
    <location>
        <begin position="663"/>
        <end position="727"/>
    </location>
</feature>
<feature type="region of interest" description="Disordered" evidence="13">
    <location>
        <begin position="597"/>
        <end position="621"/>
    </location>
</feature>
<evidence type="ECO:0000256" key="6">
    <source>
        <dbReference type="ARBA" id="ARBA00023015"/>
    </source>
</evidence>
<dbReference type="EMBL" id="JAZDUA010000775">
    <property type="protein sequence ID" value="KAK7789352.1"/>
    <property type="molecule type" value="Genomic_DNA"/>
</dbReference>
<dbReference type="PROSITE" id="PS50014">
    <property type="entry name" value="BROMODOMAIN_2"/>
    <property type="match status" value="1"/>
</dbReference>
<dbReference type="InterPro" id="IPR011011">
    <property type="entry name" value="Znf_FYVE_PHD"/>
</dbReference>
<feature type="compositionally biased region" description="Low complexity" evidence="13">
    <location>
        <begin position="203"/>
        <end position="213"/>
    </location>
</feature>
<evidence type="ECO:0000259" key="17">
    <source>
        <dbReference type="PROSITE" id="PS50982"/>
    </source>
</evidence>
<feature type="region of interest" description="Disordered" evidence="13">
    <location>
        <begin position="110"/>
        <end position="337"/>
    </location>
</feature>
<keyword evidence="19" id="KW-1185">Reference proteome</keyword>
<feature type="domain" description="PHD-type" evidence="15">
    <location>
        <begin position="1825"/>
        <end position="1874"/>
    </location>
</feature>
<dbReference type="InterPro" id="IPR019787">
    <property type="entry name" value="Znf_PHD-finger"/>
</dbReference>
<dbReference type="SMART" id="SM00391">
    <property type="entry name" value="MBD"/>
    <property type="match status" value="1"/>
</dbReference>
<keyword evidence="6" id="KW-0805">Transcription regulation</keyword>
<dbReference type="InterPro" id="IPR018501">
    <property type="entry name" value="DDT_dom"/>
</dbReference>
<feature type="domain" description="Bromo" evidence="14">
    <location>
        <begin position="2009"/>
        <end position="2079"/>
    </location>
</feature>
<dbReference type="InterPro" id="IPR016177">
    <property type="entry name" value="DNA-bd_dom_sf"/>
</dbReference>
<comment type="subcellular location">
    <subcellularLocation>
        <location evidence="1">Nucleus</location>
    </subcellularLocation>
</comment>
<evidence type="ECO:0000256" key="9">
    <source>
        <dbReference type="ARBA" id="ARBA00023163"/>
    </source>
</evidence>
<feature type="compositionally biased region" description="Basic and acidic residues" evidence="13">
    <location>
        <begin position="1180"/>
        <end position="1194"/>
    </location>
</feature>
<feature type="compositionally biased region" description="Low complexity" evidence="13">
    <location>
        <begin position="1939"/>
        <end position="1957"/>
    </location>
</feature>
<feature type="compositionally biased region" description="Basic and acidic residues" evidence="13">
    <location>
        <begin position="949"/>
        <end position="963"/>
    </location>
</feature>
<dbReference type="GO" id="GO:0003677">
    <property type="term" value="F:DNA binding"/>
    <property type="evidence" value="ECO:0007669"/>
    <property type="project" value="InterPro"/>
</dbReference>
<dbReference type="InterPro" id="IPR028942">
    <property type="entry name" value="WHIM1_dom"/>
</dbReference>
<feature type="compositionally biased region" description="Low complexity" evidence="13">
    <location>
        <begin position="1"/>
        <end position="37"/>
    </location>
</feature>
<dbReference type="Gene3D" id="3.30.890.10">
    <property type="entry name" value="Methyl-cpg-binding Protein 2, Chain A"/>
    <property type="match status" value="1"/>
</dbReference>
<dbReference type="InterPro" id="IPR013083">
    <property type="entry name" value="Znf_RING/FYVE/PHD"/>
</dbReference>
<dbReference type="SUPFAM" id="SSF57903">
    <property type="entry name" value="FYVE/PHD zinc finger"/>
    <property type="match status" value="2"/>
</dbReference>
<dbReference type="CDD" id="cd15545">
    <property type="entry name" value="PHD_BAZ2A_like"/>
    <property type="match status" value="1"/>
</dbReference>
<dbReference type="Pfam" id="PF01429">
    <property type="entry name" value="MBD"/>
    <property type="match status" value="1"/>
</dbReference>
<evidence type="ECO:0000259" key="16">
    <source>
        <dbReference type="PROSITE" id="PS50827"/>
    </source>
</evidence>
<dbReference type="FunFam" id="3.30.40.10:FF:000199">
    <property type="entry name" value="Bromodomain adjacent to zinc finger domain 2B"/>
    <property type="match status" value="1"/>
</dbReference>
<dbReference type="SUPFAM" id="SSF54171">
    <property type="entry name" value="DNA-binding domain"/>
    <property type="match status" value="1"/>
</dbReference>
<dbReference type="PROSITE" id="PS50982">
    <property type="entry name" value="MBD"/>
    <property type="match status" value="1"/>
</dbReference>
<dbReference type="InterPro" id="IPR001965">
    <property type="entry name" value="Znf_PHD"/>
</dbReference>
<feature type="region of interest" description="Disordered" evidence="13">
    <location>
        <begin position="508"/>
        <end position="532"/>
    </location>
</feature>
<feature type="compositionally biased region" description="Low complexity" evidence="13">
    <location>
        <begin position="936"/>
        <end position="948"/>
    </location>
</feature>
<feature type="compositionally biased region" description="Basic and acidic residues" evidence="13">
    <location>
        <begin position="508"/>
        <end position="518"/>
    </location>
</feature>
<feature type="compositionally biased region" description="Polar residues" evidence="13">
    <location>
        <begin position="223"/>
        <end position="234"/>
    </location>
</feature>
<dbReference type="Pfam" id="PF02791">
    <property type="entry name" value="DDT"/>
    <property type="match status" value="1"/>
</dbReference>
<dbReference type="PRINTS" id="PR00503">
    <property type="entry name" value="BROMODOMAIN"/>
</dbReference>
<feature type="compositionally biased region" description="Low complexity" evidence="13">
    <location>
        <begin position="1699"/>
        <end position="1711"/>
    </location>
</feature>
<dbReference type="PROSITE" id="PS00633">
    <property type="entry name" value="BROMODOMAIN_1"/>
    <property type="match status" value="1"/>
</dbReference>
<dbReference type="GO" id="GO:0008270">
    <property type="term" value="F:zinc ion binding"/>
    <property type="evidence" value="ECO:0007669"/>
    <property type="project" value="UniProtKB-KW"/>
</dbReference>
<feature type="compositionally biased region" description="Basic and acidic residues" evidence="13">
    <location>
        <begin position="249"/>
        <end position="266"/>
    </location>
</feature>
<proteinExistence type="inferred from homology"/>
<feature type="compositionally biased region" description="Basic and acidic residues" evidence="13">
    <location>
        <begin position="1902"/>
        <end position="1920"/>
    </location>
</feature>
<feature type="compositionally biased region" description="Acidic residues" evidence="13">
    <location>
        <begin position="1132"/>
        <end position="1148"/>
    </location>
</feature>
<feature type="compositionally biased region" description="Polar residues" evidence="13">
    <location>
        <begin position="56"/>
        <end position="85"/>
    </location>
</feature>